<dbReference type="STRING" id="104452.A0A0L7L4S0"/>
<name>A0A0L7L4S0_OPEBR</name>
<comment type="caution">
    <text evidence="4">The sequence shown here is derived from an EMBL/GenBank/DDBJ whole genome shotgun (WGS) entry which is preliminary data.</text>
</comment>
<keyword evidence="2" id="KW-0677">Repeat</keyword>
<evidence type="ECO:0000256" key="2">
    <source>
        <dbReference type="ARBA" id="ARBA00022737"/>
    </source>
</evidence>
<dbReference type="InterPro" id="IPR051242">
    <property type="entry name" value="WD-EF-hand_domain"/>
</dbReference>
<organism evidence="4 5">
    <name type="scientific">Operophtera brumata</name>
    <name type="common">Winter moth</name>
    <name type="synonym">Phalaena brumata</name>
    <dbReference type="NCBI Taxonomy" id="104452"/>
    <lineage>
        <taxon>Eukaryota</taxon>
        <taxon>Metazoa</taxon>
        <taxon>Ecdysozoa</taxon>
        <taxon>Arthropoda</taxon>
        <taxon>Hexapoda</taxon>
        <taxon>Insecta</taxon>
        <taxon>Pterygota</taxon>
        <taxon>Neoptera</taxon>
        <taxon>Endopterygota</taxon>
        <taxon>Lepidoptera</taxon>
        <taxon>Glossata</taxon>
        <taxon>Ditrysia</taxon>
        <taxon>Geometroidea</taxon>
        <taxon>Geometridae</taxon>
        <taxon>Larentiinae</taxon>
        <taxon>Operophtera</taxon>
    </lineage>
</organism>
<dbReference type="InterPro" id="IPR011992">
    <property type="entry name" value="EF-hand-dom_pair"/>
</dbReference>
<keyword evidence="1" id="KW-0853">WD repeat</keyword>
<keyword evidence="5" id="KW-1185">Reference proteome</keyword>
<sequence length="189" mass="21801">MANDGSDVKSLMTIYSKSEGSTAPASRFRWRNAPLHERCSMSDMVKIKNAFEEAYRNKLLPMEFRDILRTLLNVEYDDDDYKILFMKINTNRNGEIGWDELVSHLLLGYFGADEENQRASMQAPIMGLPTVMRSQHRHPISKICFCPDVSKNRTTDPMQGMYITASRDGMINWWSLDMVLLRTAFSSSR</sequence>
<dbReference type="GO" id="GO:0005509">
    <property type="term" value="F:calcium ion binding"/>
    <property type="evidence" value="ECO:0007669"/>
    <property type="project" value="InterPro"/>
</dbReference>
<dbReference type="PROSITE" id="PS50222">
    <property type="entry name" value="EF_HAND_2"/>
    <property type="match status" value="1"/>
</dbReference>
<accession>A0A0L7L4S0</accession>
<dbReference type="PANTHER" id="PTHR44324:SF6">
    <property type="entry name" value="EF-HAND CALCIUM BINDING DOMAIN 8"/>
    <property type="match status" value="1"/>
</dbReference>
<dbReference type="EMBL" id="JTDY01002923">
    <property type="protein sequence ID" value="KOB70488.1"/>
    <property type="molecule type" value="Genomic_DNA"/>
</dbReference>
<protein>
    <recommendedName>
        <fullName evidence="3">EF-hand domain-containing protein</fullName>
    </recommendedName>
</protein>
<evidence type="ECO:0000313" key="5">
    <source>
        <dbReference type="Proteomes" id="UP000037510"/>
    </source>
</evidence>
<dbReference type="SUPFAM" id="SSF47473">
    <property type="entry name" value="EF-hand"/>
    <property type="match status" value="1"/>
</dbReference>
<dbReference type="Proteomes" id="UP000037510">
    <property type="component" value="Unassembled WGS sequence"/>
</dbReference>
<proteinExistence type="predicted"/>
<evidence type="ECO:0000259" key="3">
    <source>
        <dbReference type="PROSITE" id="PS50222"/>
    </source>
</evidence>
<dbReference type="InterPro" id="IPR002048">
    <property type="entry name" value="EF_hand_dom"/>
</dbReference>
<evidence type="ECO:0000313" key="4">
    <source>
        <dbReference type="EMBL" id="KOB70488.1"/>
    </source>
</evidence>
<evidence type="ECO:0000256" key="1">
    <source>
        <dbReference type="ARBA" id="ARBA00022574"/>
    </source>
</evidence>
<dbReference type="AlphaFoldDB" id="A0A0L7L4S0"/>
<feature type="domain" description="EF-hand" evidence="3">
    <location>
        <begin position="76"/>
        <end position="111"/>
    </location>
</feature>
<reference evidence="4 5" key="1">
    <citation type="journal article" date="2015" name="Genome Biol. Evol.">
        <title>The genome of winter moth (Operophtera brumata) provides a genomic perspective on sexual dimorphism and phenology.</title>
        <authorList>
            <person name="Derks M.F."/>
            <person name="Smit S."/>
            <person name="Salis L."/>
            <person name="Schijlen E."/>
            <person name="Bossers A."/>
            <person name="Mateman C."/>
            <person name="Pijl A.S."/>
            <person name="de Ridder D."/>
            <person name="Groenen M.A."/>
            <person name="Visser M.E."/>
            <person name="Megens H.J."/>
        </authorList>
    </citation>
    <scope>NUCLEOTIDE SEQUENCE [LARGE SCALE GENOMIC DNA]</scope>
    <source>
        <strain evidence="4">WM2013NL</strain>
        <tissue evidence="4">Head and thorax</tissue>
    </source>
</reference>
<gene>
    <name evidence="4" type="ORF">OBRU01_15246</name>
</gene>
<dbReference type="PANTHER" id="PTHR44324">
    <property type="entry name" value="WD40 REPEAT DOMAIN 95"/>
    <property type="match status" value="1"/>
</dbReference>